<dbReference type="InterPro" id="IPR039565">
    <property type="entry name" value="BamD-like"/>
</dbReference>
<dbReference type="NCBIfam" id="TIGR03302">
    <property type="entry name" value="OM_YfiO"/>
    <property type="match status" value="1"/>
</dbReference>
<evidence type="ECO:0000313" key="7">
    <source>
        <dbReference type="Proteomes" id="UP000824259"/>
    </source>
</evidence>
<dbReference type="InterPro" id="IPR017689">
    <property type="entry name" value="BamD"/>
</dbReference>
<feature type="domain" description="Outer membrane lipoprotein BamD-like" evidence="5">
    <location>
        <begin position="33"/>
        <end position="157"/>
    </location>
</feature>
<evidence type="ECO:0000256" key="2">
    <source>
        <dbReference type="ARBA" id="ARBA00023136"/>
    </source>
</evidence>
<gene>
    <name evidence="6" type="primary">bamD</name>
    <name evidence="6" type="ORF">H9779_05905</name>
</gene>
<dbReference type="EMBL" id="DWYR01000015">
    <property type="protein sequence ID" value="HJA99115.1"/>
    <property type="molecule type" value="Genomic_DNA"/>
</dbReference>
<evidence type="ECO:0000313" key="6">
    <source>
        <dbReference type="EMBL" id="HJA99115.1"/>
    </source>
</evidence>
<dbReference type="InterPro" id="IPR011990">
    <property type="entry name" value="TPR-like_helical_dom_sf"/>
</dbReference>
<feature type="domain" description="Outer membrane lipoprotein BamD-like" evidence="5">
    <location>
        <begin position="167"/>
        <end position="264"/>
    </location>
</feature>
<keyword evidence="2" id="KW-0472">Membrane</keyword>
<keyword evidence="3" id="KW-0998">Cell outer membrane</keyword>
<proteinExistence type="predicted"/>
<evidence type="ECO:0000256" key="3">
    <source>
        <dbReference type="ARBA" id="ARBA00023237"/>
    </source>
</evidence>
<dbReference type="Proteomes" id="UP000824259">
    <property type="component" value="Unassembled WGS sequence"/>
</dbReference>
<reference evidence="6" key="2">
    <citation type="submission" date="2021-04" db="EMBL/GenBank/DDBJ databases">
        <authorList>
            <person name="Gilroy R."/>
        </authorList>
    </citation>
    <scope>NUCLEOTIDE SEQUENCE</scope>
    <source>
        <strain evidence="6">CHK169-11906</strain>
    </source>
</reference>
<dbReference type="Gene3D" id="1.25.40.10">
    <property type="entry name" value="Tetratricopeptide repeat domain"/>
    <property type="match status" value="1"/>
</dbReference>
<accession>A0A9D2L4H2</accession>
<protein>
    <submittedName>
        <fullName evidence="6">Outer membrane protein assembly factor BamD</fullName>
    </submittedName>
</protein>
<keyword evidence="1 4" id="KW-0732">Signal</keyword>
<evidence type="ECO:0000256" key="1">
    <source>
        <dbReference type="ARBA" id="ARBA00022729"/>
    </source>
</evidence>
<reference evidence="6" key="1">
    <citation type="journal article" date="2021" name="PeerJ">
        <title>Extensive microbial diversity within the chicken gut microbiome revealed by metagenomics and culture.</title>
        <authorList>
            <person name="Gilroy R."/>
            <person name="Ravi A."/>
            <person name="Getino M."/>
            <person name="Pursley I."/>
            <person name="Horton D.L."/>
            <person name="Alikhan N.F."/>
            <person name="Baker D."/>
            <person name="Gharbi K."/>
            <person name="Hall N."/>
            <person name="Watson M."/>
            <person name="Adriaenssens E.M."/>
            <person name="Foster-Nyarko E."/>
            <person name="Jarju S."/>
            <person name="Secka A."/>
            <person name="Antonio M."/>
            <person name="Oren A."/>
            <person name="Chaudhuri R.R."/>
            <person name="La Ragione R."/>
            <person name="Hildebrand F."/>
            <person name="Pallen M.J."/>
        </authorList>
    </citation>
    <scope>NUCLEOTIDE SEQUENCE</scope>
    <source>
        <strain evidence="6">CHK169-11906</strain>
    </source>
</reference>
<evidence type="ECO:0000259" key="5">
    <source>
        <dbReference type="Pfam" id="PF13525"/>
    </source>
</evidence>
<feature type="signal peptide" evidence="4">
    <location>
        <begin position="1"/>
        <end position="25"/>
    </location>
</feature>
<sequence length="272" mass="32105">MTKKKLYLYCTVLLTVFLTSCNGVQQILKSGRPEVMYQQALYYYEKEKWTKAASLFEGASPYYVAKPQEDSIAFMHAYCKFKNREYDVVTSELDLFRRKHTRSIFLEDAEGMLALSYFYLSPGPTRDQSMTTQALVAINEFMVHYPTNEKIDEFRKMNQILTERLHDKAFLNAYTYYKIERYKSAIFSLKNALKEYPESKHREEIMYLIVKSGYELASNSVQDKQADRYLSMLDSYYSFVAEFPESSYVKELDRLAKHAKDFLDRNNKENTL</sequence>
<organism evidence="6 7">
    <name type="scientific">Candidatus Alistipes avicola</name>
    <dbReference type="NCBI Taxonomy" id="2838432"/>
    <lineage>
        <taxon>Bacteria</taxon>
        <taxon>Pseudomonadati</taxon>
        <taxon>Bacteroidota</taxon>
        <taxon>Bacteroidia</taxon>
        <taxon>Bacteroidales</taxon>
        <taxon>Rikenellaceae</taxon>
        <taxon>Alistipes</taxon>
    </lineage>
</organism>
<name>A0A9D2L4H2_9BACT</name>
<feature type="chain" id="PRO_5039415975" evidence="4">
    <location>
        <begin position="26"/>
        <end position="272"/>
    </location>
</feature>
<dbReference type="AlphaFoldDB" id="A0A9D2L4H2"/>
<dbReference type="Pfam" id="PF13525">
    <property type="entry name" value="YfiO"/>
    <property type="match status" value="2"/>
</dbReference>
<evidence type="ECO:0000256" key="4">
    <source>
        <dbReference type="SAM" id="SignalP"/>
    </source>
</evidence>
<dbReference type="PROSITE" id="PS51257">
    <property type="entry name" value="PROKAR_LIPOPROTEIN"/>
    <property type="match status" value="1"/>
</dbReference>
<dbReference type="SUPFAM" id="SSF48452">
    <property type="entry name" value="TPR-like"/>
    <property type="match status" value="1"/>
</dbReference>
<comment type="caution">
    <text evidence="6">The sequence shown here is derived from an EMBL/GenBank/DDBJ whole genome shotgun (WGS) entry which is preliminary data.</text>
</comment>